<dbReference type="AlphaFoldDB" id="A0A1D3JDI5"/>
<dbReference type="VEuPathDB" id="PlasmoDB:POWCR01_000033200"/>
<dbReference type="VEuPathDB" id="PlasmoDB:PocGH01_00151900"/>
<evidence type="ECO:0000313" key="3">
    <source>
        <dbReference type="Proteomes" id="UP000242942"/>
    </source>
</evidence>
<dbReference type="Proteomes" id="UP000242942">
    <property type="component" value="Unassembled WGS sequence"/>
</dbReference>
<dbReference type="InterPro" id="IPR022089">
    <property type="entry name" value="Plasmodium-antigen_C"/>
</dbReference>
<gene>
    <name evidence="2" type="primary">PocGH01_00151900</name>
    <name evidence="2" type="ORF">POCGH01_00151900</name>
</gene>
<accession>A0A1D3JDI5</accession>
<sequence>MNILYSFNTQSLCAASFVLIISALLFVNQTKSVVVKHVDQNDQDNINNSLLENGIIIEKNDHSAQIQWNNWMMNLRVDWKYFKLSMEYEKEKLLEEKEWELQQFMETMEDNWMHYNEYMDRQYDTDILEKCVTLNETQWEEWIKTEAKQFIEKDFKVWIDQIHLQLYDTIMKEFVQWKNNKIKNWLMTYWNCNEDEYLANWEYMSLAKLLFITENKYWITGEKEQLMKWLQNRESAYKNNEWNQLSEWKNDKIILFNDWLKSFINKWVNGKQWKVWVEERKNSMLQKKCLKNE</sequence>
<dbReference type="EMBL" id="FLRI01000219">
    <property type="protein sequence ID" value="SBT83824.1"/>
    <property type="molecule type" value="Genomic_DNA"/>
</dbReference>
<keyword evidence="3" id="KW-1185">Reference proteome</keyword>
<feature type="domain" description="Tryptophan/threonine-rich plasmodium antigen C-terminal" evidence="1">
    <location>
        <begin position="67"/>
        <end position="276"/>
    </location>
</feature>
<organism evidence="2 3">
    <name type="scientific">Plasmodium ovale</name>
    <name type="common">malaria parasite P. ovale</name>
    <dbReference type="NCBI Taxonomy" id="36330"/>
    <lineage>
        <taxon>Eukaryota</taxon>
        <taxon>Sar</taxon>
        <taxon>Alveolata</taxon>
        <taxon>Apicomplexa</taxon>
        <taxon>Aconoidasida</taxon>
        <taxon>Haemosporida</taxon>
        <taxon>Plasmodiidae</taxon>
        <taxon>Plasmodium</taxon>
        <taxon>Plasmodium (Plasmodium)</taxon>
    </lineage>
</organism>
<reference evidence="2 3" key="1">
    <citation type="submission" date="2016-06" db="EMBL/GenBank/DDBJ databases">
        <authorList>
            <consortium name="Pathogen Informatics"/>
        </authorList>
    </citation>
    <scope>NUCLEOTIDE SEQUENCE [LARGE SCALE GENOMIC DNA]</scope>
    <source>
        <strain evidence="2">PocGH01</strain>
    </source>
</reference>
<proteinExistence type="predicted"/>
<evidence type="ECO:0000259" key="1">
    <source>
        <dbReference type="Pfam" id="PF12319"/>
    </source>
</evidence>
<name>A0A1D3JDI5_PLAOA</name>
<evidence type="ECO:0000313" key="2">
    <source>
        <dbReference type="EMBL" id="SBT83824.1"/>
    </source>
</evidence>
<dbReference type="Pfam" id="PF12319">
    <property type="entry name" value="TryThrA_C"/>
    <property type="match status" value="1"/>
</dbReference>
<protein>
    <submittedName>
        <fullName evidence="2">Tryptophan-rich protein</fullName>
    </submittedName>
</protein>
<dbReference type="OrthoDB" id="10277325at2759"/>